<feature type="transmembrane region" description="Helical" evidence="7">
    <location>
        <begin position="371"/>
        <end position="395"/>
    </location>
</feature>
<evidence type="ECO:0000256" key="4">
    <source>
        <dbReference type="ARBA" id="ARBA00023136"/>
    </source>
</evidence>
<feature type="transmembrane region" description="Helical" evidence="7">
    <location>
        <begin position="440"/>
        <end position="458"/>
    </location>
</feature>
<feature type="transmembrane region" description="Helical" evidence="7">
    <location>
        <begin position="506"/>
        <end position="524"/>
    </location>
</feature>
<evidence type="ECO:0000256" key="6">
    <source>
        <dbReference type="SAM" id="MobiDB-lite"/>
    </source>
</evidence>
<evidence type="ECO:0000313" key="9">
    <source>
        <dbReference type="Proteomes" id="UP000194280"/>
    </source>
</evidence>
<keyword evidence="5" id="KW-0175">Coiled coil</keyword>
<evidence type="ECO:0000256" key="7">
    <source>
        <dbReference type="SAM" id="Phobius"/>
    </source>
</evidence>
<feature type="region of interest" description="Disordered" evidence="6">
    <location>
        <begin position="737"/>
        <end position="781"/>
    </location>
</feature>
<dbReference type="InterPro" id="IPR005178">
    <property type="entry name" value="Ostalpha/TMEM184C"/>
</dbReference>
<dbReference type="GO" id="GO:0016020">
    <property type="term" value="C:membrane"/>
    <property type="evidence" value="ECO:0007669"/>
    <property type="project" value="UniProtKB-SubCell"/>
</dbReference>
<dbReference type="STRING" id="1157616.A0A1Z5T9K8"/>
<evidence type="ECO:0008006" key="10">
    <source>
        <dbReference type="Google" id="ProtNLM"/>
    </source>
</evidence>
<reference evidence="8 9" key="1">
    <citation type="submission" date="2017-01" db="EMBL/GenBank/DDBJ databases">
        <title>The recent genome duplication of the halophilic yeast Hortaea werneckii: insights from long-read sequencing.</title>
        <authorList>
            <person name="Sinha S."/>
            <person name="Flibotte S."/>
            <person name="Neira M."/>
            <person name="Lenassi M."/>
            <person name="Gostincar C."/>
            <person name="Stajich J.E."/>
            <person name="Nislow C.E."/>
        </authorList>
    </citation>
    <scope>NUCLEOTIDE SEQUENCE [LARGE SCALE GENOMIC DNA]</scope>
    <source>
        <strain evidence="8 9">EXF-2000</strain>
    </source>
</reference>
<feature type="transmembrane region" description="Helical" evidence="7">
    <location>
        <begin position="536"/>
        <end position="558"/>
    </location>
</feature>
<dbReference type="Pfam" id="PF03619">
    <property type="entry name" value="Solute_trans_a"/>
    <property type="match status" value="1"/>
</dbReference>
<keyword evidence="2 7" id="KW-0812">Transmembrane</keyword>
<keyword evidence="9" id="KW-1185">Reference proteome</keyword>
<proteinExistence type="predicted"/>
<dbReference type="InParanoid" id="A0A1Z5T9K8"/>
<gene>
    <name evidence="8" type="ORF">BTJ68_07770</name>
</gene>
<dbReference type="SMART" id="SM01417">
    <property type="entry name" value="Solute_trans_a"/>
    <property type="match status" value="1"/>
</dbReference>
<feature type="transmembrane region" description="Helical" evidence="7">
    <location>
        <begin position="611"/>
        <end position="635"/>
    </location>
</feature>
<protein>
    <recommendedName>
        <fullName evidence="10">DUF300-domain-containing protein</fullName>
    </recommendedName>
</protein>
<dbReference type="PANTHER" id="PTHR23423">
    <property type="entry name" value="ORGANIC SOLUTE TRANSPORTER-RELATED"/>
    <property type="match status" value="1"/>
</dbReference>
<dbReference type="OrthoDB" id="5348404at2759"/>
<feature type="coiled-coil region" evidence="5">
    <location>
        <begin position="110"/>
        <end position="154"/>
    </location>
</feature>
<dbReference type="VEuPathDB" id="FungiDB:BTJ68_07770"/>
<keyword evidence="4 7" id="KW-0472">Membrane</keyword>
<dbReference type="EMBL" id="MUNK01000089">
    <property type="protein sequence ID" value="OTA32680.1"/>
    <property type="molecule type" value="Genomic_DNA"/>
</dbReference>
<evidence type="ECO:0000256" key="5">
    <source>
        <dbReference type="SAM" id="Coils"/>
    </source>
</evidence>
<evidence type="ECO:0000313" key="8">
    <source>
        <dbReference type="EMBL" id="OTA32680.1"/>
    </source>
</evidence>
<name>A0A1Z5T9K8_HORWE</name>
<comment type="subcellular location">
    <subcellularLocation>
        <location evidence="1">Membrane</location>
        <topology evidence="1">Multi-pass membrane protein</topology>
    </subcellularLocation>
</comment>
<feature type="transmembrane region" description="Helical" evidence="7">
    <location>
        <begin position="407"/>
        <end position="434"/>
    </location>
</feature>
<evidence type="ECO:0000256" key="1">
    <source>
        <dbReference type="ARBA" id="ARBA00004141"/>
    </source>
</evidence>
<comment type="caution">
    <text evidence="8">The sequence shown here is derived from an EMBL/GenBank/DDBJ whole genome shotgun (WGS) entry which is preliminary data.</text>
</comment>
<keyword evidence="3 7" id="KW-1133">Transmembrane helix</keyword>
<organism evidence="8 9">
    <name type="scientific">Hortaea werneckii EXF-2000</name>
    <dbReference type="NCBI Taxonomy" id="1157616"/>
    <lineage>
        <taxon>Eukaryota</taxon>
        <taxon>Fungi</taxon>
        <taxon>Dikarya</taxon>
        <taxon>Ascomycota</taxon>
        <taxon>Pezizomycotina</taxon>
        <taxon>Dothideomycetes</taxon>
        <taxon>Dothideomycetidae</taxon>
        <taxon>Mycosphaerellales</taxon>
        <taxon>Teratosphaeriaceae</taxon>
        <taxon>Hortaea</taxon>
    </lineage>
</organism>
<accession>A0A1Z5T9K8</accession>
<dbReference type="AlphaFoldDB" id="A0A1Z5T9K8"/>
<evidence type="ECO:0000256" key="3">
    <source>
        <dbReference type="ARBA" id="ARBA00022989"/>
    </source>
</evidence>
<dbReference type="Proteomes" id="UP000194280">
    <property type="component" value="Unassembled WGS sequence"/>
</dbReference>
<feature type="transmembrane region" description="Helical" evidence="7">
    <location>
        <begin position="579"/>
        <end position="599"/>
    </location>
</feature>
<evidence type="ECO:0000256" key="2">
    <source>
        <dbReference type="ARBA" id="ARBA00022692"/>
    </source>
</evidence>
<sequence>MSSQLTTALRAASDRNTALLTTLSQTAYAPPSLKQNLAYLDDLSRQIAHLDRELKKFHEITEDERKDHVKYRDSTVKRFMHRLGGSRGVEKFETKREKEEREFLDAWQREREAREARAELVVAVKKAREEGERLEREKDRYDKAQGELDQLYAEIFEGVTPGLPGEDALEERVKQARGGFEEAQTGRGREEHALEATETALGMLKQAGVDMGDAHDMSRWDMWGGGTFVDLMERDALSKAQNQVTQALRHMDEARRVQALIQPLDAIDIDQGHFISDVMFDSIFTDMAQNDRIKASEAQVERAVAQLEKMQVPEQQERVRRAKTEVVLAGQRLESARMELQRIRAEAFEKLAGDDQPPEYSGGTGSGFKQWILILAGLSALIACLLTVLTTLLQAKNYRKPLLQRHVIRILIMVPIFSAASWASLTSLRVAFWIDPFRDVYEAFTLYTFFQLLVAYLGGERSLIIMMHGRPPVPHLWPLNHVCGKVDISDPHTFLSIKRGILQYTWIKPLLAFATVIMKATGTFREGILSVQSGYFWTGLIYNVSICWSLYDLALFWVCTSDDLQAFRPMPKFICIKGIIFASWWQGFFLSILVWLGAIPSVGGGYTADNLAAAIQDALICFEMPFFALSQWYAFSWKDYADRTISDARMPIRFALRDAFGPRDLIEDAKETFSGNKYDYRYFDAEDNVIAHEESSSRRARMREGMRYERGGRGKYWIPSPGGANDKQPLLSKVADSHARTMSPGNGGNHRSTSRGTKKDYGTQQQPSEDEPSSSSSFNPTHLLLLDPEEERLYVSARALEFGDWNYPVINTHYATRHDRLRSDPNIISPSTNRAILQPGAKENRQRRKSRIQEIREDVQRGGSGGGEEAGAYLTASRFPFHVVRESESRRGREA</sequence>